<dbReference type="AlphaFoldDB" id="A0A6G1JPR6"/>
<dbReference type="Proteomes" id="UP000799428">
    <property type="component" value="Unassembled WGS sequence"/>
</dbReference>
<dbReference type="EMBL" id="MU005801">
    <property type="protein sequence ID" value="KAF2702596.1"/>
    <property type="molecule type" value="Genomic_DNA"/>
</dbReference>
<dbReference type="Gene3D" id="3.50.50.60">
    <property type="entry name" value="FAD/NAD(P)-binding domain"/>
    <property type="match status" value="1"/>
</dbReference>
<dbReference type="InterPro" id="IPR036188">
    <property type="entry name" value="FAD/NAD-bd_sf"/>
</dbReference>
<accession>A0A6G1JPR6</accession>
<organism evidence="1 2">
    <name type="scientific">Pleomassaria siparia CBS 279.74</name>
    <dbReference type="NCBI Taxonomy" id="1314801"/>
    <lineage>
        <taxon>Eukaryota</taxon>
        <taxon>Fungi</taxon>
        <taxon>Dikarya</taxon>
        <taxon>Ascomycota</taxon>
        <taxon>Pezizomycotina</taxon>
        <taxon>Dothideomycetes</taxon>
        <taxon>Pleosporomycetidae</taxon>
        <taxon>Pleosporales</taxon>
        <taxon>Pleomassariaceae</taxon>
        <taxon>Pleomassaria</taxon>
    </lineage>
</organism>
<gene>
    <name evidence="1" type="ORF">K504DRAFT_394208</name>
</gene>
<protein>
    <submittedName>
        <fullName evidence="1">Uncharacterized protein</fullName>
    </submittedName>
</protein>
<evidence type="ECO:0000313" key="2">
    <source>
        <dbReference type="Proteomes" id="UP000799428"/>
    </source>
</evidence>
<name>A0A6G1JPR6_9PLEO</name>
<sequence length="99" mass="11032">MLSSLSIYILITINSYKAICLFLKTSYIDIVSLPASLKVYYYTCACKILFNSKEASSVIVITNNTSYTLSIKKEVIILVSIFRSLYLLIVSSVSPTTTL</sequence>
<keyword evidence="2" id="KW-1185">Reference proteome</keyword>
<proteinExistence type="predicted"/>
<evidence type="ECO:0000313" key="1">
    <source>
        <dbReference type="EMBL" id="KAF2702596.1"/>
    </source>
</evidence>
<reference evidence="1" key="1">
    <citation type="journal article" date="2020" name="Stud. Mycol.">
        <title>101 Dothideomycetes genomes: a test case for predicting lifestyles and emergence of pathogens.</title>
        <authorList>
            <person name="Haridas S."/>
            <person name="Albert R."/>
            <person name="Binder M."/>
            <person name="Bloem J."/>
            <person name="Labutti K."/>
            <person name="Salamov A."/>
            <person name="Andreopoulos B."/>
            <person name="Baker S."/>
            <person name="Barry K."/>
            <person name="Bills G."/>
            <person name="Bluhm B."/>
            <person name="Cannon C."/>
            <person name="Castanera R."/>
            <person name="Culley D."/>
            <person name="Daum C."/>
            <person name="Ezra D."/>
            <person name="Gonzalez J."/>
            <person name="Henrissat B."/>
            <person name="Kuo A."/>
            <person name="Liang C."/>
            <person name="Lipzen A."/>
            <person name="Lutzoni F."/>
            <person name="Magnuson J."/>
            <person name="Mondo S."/>
            <person name="Nolan M."/>
            <person name="Ohm R."/>
            <person name="Pangilinan J."/>
            <person name="Park H.-J."/>
            <person name="Ramirez L."/>
            <person name="Alfaro M."/>
            <person name="Sun H."/>
            <person name="Tritt A."/>
            <person name="Yoshinaga Y."/>
            <person name="Zwiers L.-H."/>
            <person name="Turgeon B."/>
            <person name="Goodwin S."/>
            <person name="Spatafora J."/>
            <person name="Crous P."/>
            <person name="Grigoriev I."/>
        </authorList>
    </citation>
    <scope>NUCLEOTIDE SEQUENCE</scope>
    <source>
        <strain evidence="1">CBS 279.74</strain>
    </source>
</reference>